<dbReference type="InterPro" id="IPR036291">
    <property type="entry name" value="NAD(P)-bd_dom_sf"/>
</dbReference>
<dbReference type="GO" id="GO:0051287">
    <property type="term" value="F:NAD binding"/>
    <property type="evidence" value="ECO:0007669"/>
    <property type="project" value="InterPro"/>
</dbReference>
<dbReference type="Gene3D" id="3.40.50.720">
    <property type="entry name" value="NAD(P)-binding Rossmann-like Domain"/>
    <property type="match status" value="1"/>
</dbReference>
<organism evidence="6 7">
    <name type="scientific">Stentor coeruleus</name>
    <dbReference type="NCBI Taxonomy" id="5963"/>
    <lineage>
        <taxon>Eukaryota</taxon>
        <taxon>Sar</taxon>
        <taxon>Alveolata</taxon>
        <taxon>Ciliophora</taxon>
        <taxon>Postciliodesmatophora</taxon>
        <taxon>Heterotrichea</taxon>
        <taxon>Heterotrichida</taxon>
        <taxon>Stentoridae</taxon>
        <taxon>Stentor</taxon>
    </lineage>
</organism>
<dbReference type="EMBL" id="MPUH01000818">
    <property type="protein sequence ID" value="OMJ73478.1"/>
    <property type="molecule type" value="Genomic_DNA"/>
</dbReference>
<evidence type="ECO:0000259" key="4">
    <source>
        <dbReference type="Pfam" id="PF03446"/>
    </source>
</evidence>
<gene>
    <name evidence="6" type="ORF">SteCoe_27811</name>
</gene>
<evidence type="ECO:0000256" key="1">
    <source>
        <dbReference type="ARBA" id="ARBA00023002"/>
    </source>
</evidence>
<accession>A0A1R2B9L4</accession>
<keyword evidence="7" id="KW-1185">Reference proteome</keyword>
<dbReference type="PANTHER" id="PTHR43060">
    <property type="entry name" value="3-HYDROXYISOBUTYRATE DEHYDROGENASE-LIKE 1, MITOCHONDRIAL-RELATED"/>
    <property type="match status" value="1"/>
</dbReference>
<reference evidence="6 7" key="1">
    <citation type="submission" date="2016-11" db="EMBL/GenBank/DDBJ databases">
        <title>The macronuclear genome of Stentor coeruleus: a giant cell with tiny introns.</title>
        <authorList>
            <person name="Slabodnick M."/>
            <person name="Ruby J.G."/>
            <person name="Reiff S.B."/>
            <person name="Swart E.C."/>
            <person name="Gosai S."/>
            <person name="Prabakaran S."/>
            <person name="Witkowska E."/>
            <person name="Larue G.E."/>
            <person name="Fisher S."/>
            <person name="Freeman R.M."/>
            <person name="Gunawardena J."/>
            <person name="Chu W."/>
            <person name="Stover N.A."/>
            <person name="Gregory B.D."/>
            <person name="Nowacki M."/>
            <person name="Derisi J."/>
            <person name="Roy S.W."/>
            <person name="Marshall W.F."/>
            <person name="Sood P."/>
        </authorList>
    </citation>
    <scope>NUCLEOTIDE SEQUENCE [LARGE SCALE GENOMIC DNA]</scope>
    <source>
        <strain evidence="6">WM001</strain>
    </source>
</reference>
<evidence type="ECO:0000259" key="5">
    <source>
        <dbReference type="Pfam" id="PF14833"/>
    </source>
</evidence>
<evidence type="ECO:0000256" key="3">
    <source>
        <dbReference type="PIRSR" id="PIRSR000103-1"/>
    </source>
</evidence>
<keyword evidence="1" id="KW-0560">Oxidoreductase</keyword>
<dbReference type="AlphaFoldDB" id="A0A1R2B9L4"/>
<feature type="domain" description="3-hydroxyisobutyrate dehydrogenase-like NAD-binding" evidence="5">
    <location>
        <begin position="179"/>
        <end position="268"/>
    </location>
</feature>
<proteinExistence type="predicted"/>
<dbReference type="SUPFAM" id="SSF48179">
    <property type="entry name" value="6-phosphogluconate dehydrogenase C-terminal domain-like"/>
    <property type="match status" value="1"/>
</dbReference>
<dbReference type="InterPro" id="IPR015815">
    <property type="entry name" value="HIBADH-related"/>
</dbReference>
<dbReference type="InterPro" id="IPR008927">
    <property type="entry name" value="6-PGluconate_DH-like_C_sf"/>
</dbReference>
<comment type="caution">
    <text evidence="6">The sequence shown here is derived from an EMBL/GenBank/DDBJ whole genome shotgun (WGS) entry which is preliminary data.</text>
</comment>
<evidence type="ECO:0000313" key="7">
    <source>
        <dbReference type="Proteomes" id="UP000187209"/>
    </source>
</evidence>
<sequence length="305" mass="33625">MLSILTRKFSSPHLLYVGMGEMGYHISGTLSKKFPVTVWNRTFDKAQKHANEFKTTALTGPDPFAHDISHIDVIFSCLPTSNEVSLFADKLIASKSAKKSNLVWVDNTSGVPATSKDIAKRLEQHNIGFLDAPISGGRAGAIKGQLAVMVGGPAKYFQLVEQVLQPLAKSLIHIDEKVGSGHAVKGYNNLLYACNILLAMKTAQSLEANGVNVDKALRTIMAASGGSNSMSRVHQYATNNRTIDYNFKTNLLIKDMDIGLSMFDNQDKDPVFAVFKEIKKIYNDCAQPNWENSDIFDLYSFIENK</sequence>
<name>A0A1R2B9L4_9CILI</name>
<dbReference type="PIRSF" id="PIRSF000103">
    <property type="entry name" value="HIBADH"/>
    <property type="match status" value="1"/>
</dbReference>
<dbReference type="GO" id="GO:0016491">
    <property type="term" value="F:oxidoreductase activity"/>
    <property type="evidence" value="ECO:0007669"/>
    <property type="project" value="UniProtKB-KW"/>
</dbReference>
<dbReference type="InterPro" id="IPR013328">
    <property type="entry name" value="6PGD_dom2"/>
</dbReference>
<keyword evidence="2" id="KW-0520">NAD</keyword>
<feature type="active site" evidence="3">
    <location>
        <position position="185"/>
    </location>
</feature>
<dbReference type="OrthoDB" id="438525at2759"/>
<feature type="domain" description="6-phosphogluconate dehydrogenase NADP-binding" evidence="4">
    <location>
        <begin position="16"/>
        <end position="173"/>
    </location>
</feature>
<dbReference type="Pfam" id="PF03446">
    <property type="entry name" value="NAD_binding_2"/>
    <property type="match status" value="1"/>
</dbReference>
<protein>
    <recommendedName>
        <fullName evidence="8">6-phosphogluconate dehydrogenase NADP-binding domain-containing protein</fullName>
    </recommendedName>
</protein>
<dbReference type="GO" id="GO:0050661">
    <property type="term" value="F:NADP binding"/>
    <property type="evidence" value="ECO:0007669"/>
    <property type="project" value="InterPro"/>
</dbReference>
<dbReference type="PANTHER" id="PTHR43060:SF15">
    <property type="entry name" value="3-HYDROXYISOBUTYRATE DEHYDROGENASE-LIKE 1, MITOCHONDRIAL-RELATED"/>
    <property type="match status" value="1"/>
</dbReference>
<evidence type="ECO:0000256" key="2">
    <source>
        <dbReference type="ARBA" id="ARBA00023027"/>
    </source>
</evidence>
<evidence type="ECO:0008006" key="8">
    <source>
        <dbReference type="Google" id="ProtNLM"/>
    </source>
</evidence>
<dbReference type="Proteomes" id="UP000187209">
    <property type="component" value="Unassembled WGS sequence"/>
</dbReference>
<dbReference type="SUPFAM" id="SSF51735">
    <property type="entry name" value="NAD(P)-binding Rossmann-fold domains"/>
    <property type="match status" value="1"/>
</dbReference>
<evidence type="ECO:0000313" key="6">
    <source>
        <dbReference type="EMBL" id="OMJ73478.1"/>
    </source>
</evidence>
<dbReference type="InterPro" id="IPR029154">
    <property type="entry name" value="HIBADH-like_NADP-bd"/>
</dbReference>
<dbReference type="Gene3D" id="1.10.1040.10">
    <property type="entry name" value="N-(1-d-carboxylethyl)-l-norvaline Dehydrogenase, domain 2"/>
    <property type="match status" value="1"/>
</dbReference>
<dbReference type="Pfam" id="PF14833">
    <property type="entry name" value="NAD_binding_11"/>
    <property type="match status" value="1"/>
</dbReference>
<dbReference type="InterPro" id="IPR006115">
    <property type="entry name" value="6PGDH_NADP-bd"/>
</dbReference>